<dbReference type="FunFam" id="3.40.50.300:FF:000230">
    <property type="entry name" value="Lipoprotein-releasing system ATP-binding protein LolD"/>
    <property type="match status" value="1"/>
</dbReference>
<evidence type="ECO:0000313" key="9">
    <source>
        <dbReference type="Proteomes" id="UP000309488"/>
    </source>
</evidence>
<organism evidence="8 9">
    <name type="scientific">Pedobacter polaris</name>
    <dbReference type="NCBI Taxonomy" id="2571273"/>
    <lineage>
        <taxon>Bacteria</taxon>
        <taxon>Pseudomonadati</taxon>
        <taxon>Bacteroidota</taxon>
        <taxon>Sphingobacteriia</taxon>
        <taxon>Sphingobacteriales</taxon>
        <taxon>Sphingobacteriaceae</taxon>
        <taxon>Pedobacter</taxon>
    </lineage>
</organism>
<dbReference type="PANTHER" id="PTHR24220">
    <property type="entry name" value="IMPORT ATP-BINDING PROTEIN"/>
    <property type="match status" value="1"/>
</dbReference>
<protein>
    <submittedName>
        <fullName evidence="8">ABC transporter ATP-binding protein</fullName>
    </submittedName>
</protein>
<evidence type="ECO:0000256" key="6">
    <source>
        <dbReference type="ARBA" id="ARBA00023136"/>
    </source>
</evidence>
<evidence type="ECO:0000256" key="5">
    <source>
        <dbReference type="ARBA" id="ARBA00022967"/>
    </source>
</evidence>
<dbReference type="GO" id="GO:0089705">
    <property type="term" value="P:protein localization to outer membrane"/>
    <property type="evidence" value="ECO:0007669"/>
    <property type="project" value="UniProtKB-ARBA"/>
</dbReference>
<evidence type="ECO:0000256" key="3">
    <source>
        <dbReference type="ARBA" id="ARBA00022741"/>
    </source>
</evidence>
<keyword evidence="6" id="KW-0472">Membrane</keyword>
<evidence type="ECO:0000313" key="8">
    <source>
        <dbReference type="EMBL" id="TKC06603.1"/>
    </source>
</evidence>
<dbReference type="SMART" id="SM00382">
    <property type="entry name" value="AAA"/>
    <property type="match status" value="1"/>
</dbReference>
<sequence>MLRAIGIKKAYGSLPILKGVDFEVAKGEIVSIIGASGAGKSTLLHILGSLDKPDQGTVELKGVKLNNLSGDLLSIFRNKNIGFIFQFHHLLPEFTALENICIPAFIANTNKKEAEKRAYELLDLFGLRDRAEHKPNELSGGEQQRVAVARALINNPAIVLADEPSGNLDSSNAKALHELFIHLRDNFQQTFVIVTHNEDLAKISDRVVTMKDGLVV</sequence>
<accession>A0A4U1CMQ8</accession>
<dbReference type="CDD" id="cd03255">
    <property type="entry name" value="ABC_MJ0796_LolCDE_FtsE"/>
    <property type="match status" value="1"/>
</dbReference>
<dbReference type="InterPro" id="IPR015854">
    <property type="entry name" value="ABC_transpr_LolD-like"/>
</dbReference>
<keyword evidence="4 8" id="KW-0067">ATP-binding</keyword>
<keyword evidence="3" id="KW-0547">Nucleotide-binding</keyword>
<proteinExistence type="predicted"/>
<dbReference type="AlphaFoldDB" id="A0A4U1CMQ8"/>
<dbReference type="EMBL" id="SWBR01000004">
    <property type="protein sequence ID" value="TKC06603.1"/>
    <property type="molecule type" value="Genomic_DNA"/>
</dbReference>
<comment type="caution">
    <text evidence="8">The sequence shown here is derived from an EMBL/GenBank/DDBJ whole genome shotgun (WGS) entry which is preliminary data.</text>
</comment>
<evidence type="ECO:0000259" key="7">
    <source>
        <dbReference type="PROSITE" id="PS50893"/>
    </source>
</evidence>
<keyword evidence="2" id="KW-1003">Cell membrane</keyword>
<dbReference type="OrthoDB" id="9782239at2"/>
<dbReference type="InterPro" id="IPR017871">
    <property type="entry name" value="ABC_transporter-like_CS"/>
</dbReference>
<dbReference type="InterPro" id="IPR017911">
    <property type="entry name" value="MacB-like_ATP-bd"/>
</dbReference>
<dbReference type="Gene3D" id="3.40.50.300">
    <property type="entry name" value="P-loop containing nucleotide triphosphate hydrolases"/>
    <property type="match status" value="1"/>
</dbReference>
<feature type="domain" description="ABC transporter" evidence="7">
    <location>
        <begin position="2"/>
        <end position="216"/>
    </location>
</feature>
<dbReference type="PROSITE" id="PS50893">
    <property type="entry name" value="ABC_TRANSPORTER_2"/>
    <property type="match status" value="1"/>
</dbReference>
<gene>
    <name evidence="8" type="ORF">FA048_15465</name>
</gene>
<dbReference type="GO" id="GO:0016887">
    <property type="term" value="F:ATP hydrolysis activity"/>
    <property type="evidence" value="ECO:0007669"/>
    <property type="project" value="InterPro"/>
</dbReference>
<name>A0A4U1CMQ8_9SPHI</name>
<dbReference type="Pfam" id="PF00005">
    <property type="entry name" value="ABC_tran"/>
    <property type="match status" value="1"/>
</dbReference>
<dbReference type="SUPFAM" id="SSF52540">
    <property type="entry name" value="P-loop containing nucleoside triphosphate hydrolases"/>
    <property type="match status" value="1"/>
</dbReference>
<dbReference type="GO" id="GO:0005886">
    <property type="term" value="C:plasma membrane"/>
    <property type="evidence" value="ECO:0007669"/>
    <property type="project" value="TreeGrafter"/>
</dbReference>
<evidence type="ECO:0000256" key="1">
    <source>
        <dbReference type="ARBA" id="ARBA00022448"/>
    </source>
</evidence>
<dbReference type="PANTHER" id="PTHR24220:SF86">
    <property type="entry name" value="ABC TRANSPORTER ABCH.1"/>
    <property type="match status" value="1"/>
</dbReference>
<dbReference type="RefSeq" id="WP_136842742.1">
    <property type="nucleotide sequence ID" value="NZ_SWBR01000004.1"/>
</dbReference>
<dbReference type="InterPro" id="IPR003439">
    <property type="entry name" value="ABC_transporter-like_ATP-bd"/>
</dbReference>
<reference evidence="8 9" key="1">
    <citation type="submission" date="2019-04" db="EMBL/GenBank/DDBJ databases">
        <title>Pedobacter sp. RP-3-22 sp. nov., isolated from Arctic soil.</title>
        <authorList>
            <person name="Dahal R.H."/>
            <person name="Kim D.-U."/>
        </authorList>
    </citation>
    <scope>NUCLEOTIDE SEQUENCE [LARGE SCALE GENOMIC DNA]</scope>
    <source>
        <strain evidence="8 9">RP-3-22</strain>
    </source>
</reference>
<keyword evidence="5" id="KW-1278">Translocase</keyword>
<evidence type="ECO:0000256" key="2">
    <source>
        <dbReference type="ARBA" id="ARBA00022475"/>
    </source>
</evidence>
<keyword evidence="1" id="KW-0813">Transport</keyword>
<dbReference type="InterPro" id="IPR003593">
    <property type="entry name" value="AAA+_ATPase"/>
</dbReference>
<dbReference type="PROSITE" id="PS00211">
    <property type="entry name" value="ABC_TRANSPORTER_1"/>
    <property type="match status" value="1"/>
</dbReference>
<evidence type="ECO:0000256" key="4">
    <source>
        <dbReference type="ARBA" id="ARBA00022840"/>
    </source>
</evidence>
<dbReference type="GO" id="GO:0005524">
    <property type="term" value="F:ATP binding"/>
    <property type="evidence" value="ECO:0007669"/>
    <property type="project" value="UniProtKB-KW"/>
</dbReference>
<keyword evidence="9" id="KW-1185">Reference proteome</keyword>
<dbReference type="Proteomes" id="UP000309488">
    <property type="component" value="Unassembled WGS sequence"/>
</dbReference>
<dbReference type="GO" id="GO:0044874">
    <property type="term" value="P:lipoprotein localization to outer membrane"/>
    <property type="evidence" value="ECO:0007669"/>
    <property type="project" value="UniProtKB-ARBA"/>
</dbReference>
<dbReference type="InterPro" id="IPR027417">
    <property type="entry name" value="P-loop_NTPase"/>
</dbReference>
<dbReference type="GO" id="GO:0022857">
    <property type="term" value="F:transmembrane transporter activity"/>
    <property type="evidence" value="ECO:0007669"/>
    <property type="project" value="TreeGrafter"/>
</dbReference>